<dbReference type="PANTHER" id="PTHR13018:SF117">
    <property type="entry name" value="CSC1-LIKE PROTEIN RXW8"/>
    <property type="match status" value="1"/>
</dbReference>
<evidence type="ECO:0000313" key="14">
    <source>
        <dbReference type="EMBL" id="GAA0152779.1"/>
    </source>
</evidence>
<evidence type="ECO:0000259" key="11">
    <source>
        <dbReference type="Pfam" id="PF02714"/>
    </source>
</evidence>
<keyword evidence="3" id="KW-0813">Transport</keyword>
<gene>
    <name evidence="14" type="ORF">LIER_11174</name>
</gene>
<dbReference type="GO" id="GO:0005227">
    <property type="term" value="F:calcium-activated cation channel activity"/>
    <property type="evidence" value="ECO:0007669"/>
    <property type="project" value="InterPro"/>
</dbReference>
<feature type="transmembrane region" description="Helical" evidence="10">
    <location>
        <begin position="350"/>
        <end position="374"/>
    </location>
</feature>
<feature type="transmembrane region" description="Helical" evidence="10">
    <location>
        <begin position="405"/>
        <end position="425"/>
    </location>
</feature>
<dbReference type="Pfam" id="PF14703">
    <property type="entry name" value="PHM7_cyt"/>
    <property type="match status" value="1"/>
</dbReference>
<keyword evidence="7" id="KW-0406">Ion transport</keyword>
<keyword evidence="5" id="KW-0106">Calcium</keyword>
<proteinExistence type="inferred from homology"/>
<keyword evidence="4 10" id="KW-0812">Transmembrane</keyword>
<evidence type="ECO:0000256" key="2">
    <source>
        <dbReference type="ARBA" id="ARBA00007779"/>
    </source>
</evidence>
<evidence type="ECO:0000256" key="10">
    <source>
        <dbReference type="SAM" id="Phobius"/>
    </source>
</evidence>
<accession>A0AAV3PM50</accession>
<comment type="caution">
    <text evidence="14">The sequence shown here is derived from an EMBL/GenBank/DDBJ whole genome shotgun (WGS) entry which is preliminary data.</text>
</comment>
<comment type="similarity">
    <text evidence="2">Belongs to the CSC1 (TC 1.A.17) family.</text>
</comment>
<dbReference type="AlphaFoldDB" id="A0AAV3PM50"/>
<feature type="transmembrane region" description="Helical" evidence="10">
    <location>
        <begin position="593"/>
        <end position="619"/>
    </location>
</feature>
<keyword evidence="8 10" id="KW-0472">Membrane</keyword>
<evidence type="ECO:0000256" key="8">
    <source>
        <dbReference type="ARBA" id="ARBA00023136"/>
    </source>
</evidence>
<feature type="transmembrane region" description="Helical" evidence="10">
    <location>
        <begin position="445"/>
        <end position="464"/>
    </location>
</feature>
<protein>
    <recommendedName>
        <fullName evidence="16">CSC1-like protein RXW8</fullName>
    </recommendedName>
</protein>
<evidence type="ECO:0000256" key="1">
    <source>
        <dbReference type="ARBA" id="ARBA00004141"/>
    </source>
</evidence>
<evidence type="ECO:0000259" key="13">
    <source>
        <dbReference type="Pfam" id="PF14703"/>
    </source>
</evidence>
<keyword evidence="15" id="KW-1185">Reference proteome</keyword>
<feature type="transmembrane region" description="Helical" evidence="10">
    <location>
        <begin position="507"/>
        <end position="525"/>
    </location>
</feature>
<name>A0AAV3PM50_LITER</name>
<feature type="transmembrane region" description="Helical" evidence="10">
    <location>
        <begin position="143"/>
        <end position="163"/>
    </location>
</feature>
<reference evidence="14 15" key="1">
    <citation type="submission" date="2024-01" db="EMBL/GenBank/DDBJ databases">
        <title>The complete chloroplast genome sequence of Lithospermum erythrorhizon: insights into the phylogenetic relationship among Boraginaceae species and the maternal lineages of purple gromwells.</title>
        <authorList>
            <person name="Okada T."/>
            <person name="Watanabe K."/>
        </authorList>
    </citation>
    <scope>NUCLEOTIDE SEQUENCE [LARGE SCALE GENOMIC DNA]</scope>
</reference>
<dbReference type="InterPro" id="IPR003864">
    <property type="entry name" value="CSC1/OSCA1-like_7TM"/>
</dbReference>
<evidence type="ECO:0000313" key="15">
    <source>
        <dbReference type="Proteomes" id="UP001454036"/>
    </source>
</evidence>
<keyword evidence="6 10" id="KW-1133">Transmembrane helix</keyword>
<feature type="domain" description="CSC1/OSCA1-like N-terminal transmembrane" evidence="12">
    <location>
        <begin position="5"/>
        <end position="165"/>
    </location>
</feature>
<dbReference type="InterPro" id="IPR032880">
    <property type="entry name" value="CSC1/OSCA1-like_N"/>
</dbReference>
<dbReference type="EMBL" id="BAABME010002047">
    <property type="protein sequence ID" value="GAA0152779.1"/>
    <property type="molecule type" value="Genomic_DNA"/>
</dbReference>
<feature type="transmembrane region" description="Helical" evidence="10">
    <location>
        <begin position="476"/>
        <end position="495"/>
    </location>
</feature>
<evidence type="ECO:0000256" key="9">
    <source>
        <dbReference type="ARBA" id="ARBA00023303"/>
    </source>
</evidence>
<dbReference type="Pfam" id="PF13967">
    <property type="entry name" value="RSN1_TM"/>
    <property type="match status" value="1"/>
</dbReference>
<comment type="subcellular location">
    <subcellularLocation>
        <location evidence="1">Membrane</location>
        <topology evidence="1">Multi-pass membrane protein</topology>
    </subcellularLocation>
</comment>
<evidence type="ECO:0008006" key="16">
    <source>
        <dbReference type="Google" id="ProtNLM"/>
    </source>
</evidence>
<feature type="transmembrane region" description="Helical" evidence="10">
    <location>
        <begin position="86"/>
        <end position="110"/>
    </location>
</feature>
<sequence>MNVYALMTSAGINIAICVVLFSLYSFLRKHPSFVNVYFGQKLAHKRGKHQDPYCLDSCLPCSTWIMKAWQASEDQLLEAGGLDAVVFLRAVVFSIRIFSIVGVICLFVVIPLNYYGQEMRHNSITTEALAVFTIENVEQGSKWLWVHCFALYAITCCTCFLLYHEYLDIMKMRLVNVTTSLSAPSYFTVLVRGIPWSREYSYSDTVYKFFTNYYATSYLSHQMVYHSDAVRKLMSDAEKVFRRFKLPMAVPQCRRRFMKCGLCGGHPPAFRRLASEPEPQRNDFGDSKLGRKECAAAFVFFRSRYAALVASQSFQSSHPMAWVTDPAPEPRDVYWANLCVPYQILWFRKIFIFVGSIALVIFYLAPVVVVQSLVRYDRLQELQNIFPFLKGLFQRRFMAQILSGYLPSVILMVFMYLGPPLMFFFSTLEGYVSRSSRKRSACVKVLFFIIWNVFFGNFLSGSVIDRIGTASDVATISTQMARAVPVMANFFMTYVMTSGWASLSSELIQPFGLLYYYFYRYILGYKDDSSYGTLTFPYHTEVPRVLLFGLLGFTCSVFAPLIVPFLLVYFFLANLVYRNQILNVYEQKYNTGGLYWPIVHNSTIFSLVVTQMIALGVFGLKQSKVVSGFMIPLIIATILFNEYCRHRFYPIFKKTAAQVVIEMDRRDEASMRMEDVHANLPSSYCQFQASCITLGQPIPVHDCESGNGVKV</sequence>
<feature type="domain" description="CSC1/OSCA1-like 7TM region" evidence="11">
    <location>
        <begin position="348"/>
        <end position="618"/>
    </location>
</feature>
<evidence type="ECO:0000259" key="12">
    <source>
        <dbReference type="Pfam" id="PF13967"/>
    </source>
</evidence>
<dbReference type="InterPro" id="IPR045122">
    <property type="entry name" value="Csc1-like"/>
</dbReference>
<dbReference type="InterPro" id="IPR027815">
    <property type="entry name" value="CSC1/OSCA1-like_cyt"/>
</dbReference>
<evidence type="ECO:0000256" key="4">
    <source>
        <dbReference type="ARBA" id="ARBA00022692"/>
    </source>
</evidence>
<feature type="transmembrane region" description="Helical" evidence="10">
    <location>
        <begin position="6"/>
        <end position="27"/>
    </location>
</feature>
<keyword evidence="9" id="KW-0407">Ion channel</keyword>
<evidence type="ECO:0000256" key="5">
    <source>
        <dbReference type="ARBA" id="ARBA00022837"/>
    </source>
</evidence>
<feature type="domain" description="CSC1/OSCA1-like cytosolic" evidence="13">
    <location>
        <begin position="187"/>
        <end position="337"/>
    </location>
</feature>
<dbReference type="PANTHER" id="PTHR13018">
    <property type="entry name" value="PROBABLE MEMBRANE PROTEIN DUF221-RELATED"/>
    <property type="match status" value="1"/>
</dbReference>
<organism evidence="14 15">
    <name type="scientific">Lithospermum erythrorhizon</name>
    <name type="common">Purple gromwell</name>
    <name type="synonym">Lithospermum officinale var. erythrorhizon</name>
    <dbReference type="NCBI Taxonomy" id="34254"/>
    <lineage>
        <taxon>Eukaryota</taxon>
        <taxon>Viridiplantae</taxon>
        <taxon>Streptophyta</taxon>
        <taxon>Embryophyta</taxon>
        <taxon>Tracheophyta</taxon>
        <taxon>Spermatophyta</taxon>
        <taxon>Magnoliopsida</taxon>
        <taxon>eudicotyledons</taxon>
        <taxon>Gunneridae</taxon>
        <taxon>Pentapetalae</taxon>
        <taxon>asterids</taxon>
        <taxon>lamiids</taxon>
        <taxon>Boraginales</taxon>
        <taxon>Boraginaceae</taxon>
        <taxon>Boraginoideae</taxon>
        <taxon>Lithospermeae</taxon>
        <taxon>Lithospermum</taxon>
    </lineage>
</organism>
<evidence type="ECO:0000256" key="6">
    <source>
        <dbReference type="ARBA" id="ARBA00022989"/>
    </source>
</evidence>
<feature type="transmembrane region" description="Helical" evidence="10">
    <location>
        <begin position="545"/>
        <end position="572"/>
    </location>
</feature>
<feature type="transmembrane region" description="Helical" evidence="10">
    <location>
        <begin position="625"/>
        <end position="644"/>
    </location>
</feature>
<dbReference type="GO" id="GO:0005886">
    <property type="term" value="C:plasma membrane"/>
    <property type="evidence" value="ECO:0007669"/>
    <property type="project" value="TreeGrafter"/>
</dbReference>
<evidence type="ECO:0000256" key="7">
    <source>
        <dbReference type="ARBA" id="ARBA00023065"/>
    </source>
</evidence>
<dbReference type="Pfam" id="PF02714">
    <property type="entry name" value="RSN1_7TM"/>
    <property type="match status" value="1"/>
</dbReference>
<evidence type="ECO:0000256" key="3">
    <source>
        <dbReference type="ARBA" id="ARBA00022448"/>
    </source>
</evidence>
<dbReference type="Proteomes" id="UP001454036">
    <property type="component" value="Unassembled WGS sequence"/>
</dbReference>